<dbReference type="PANTHER" id="PTHR32305:SF15">
    <property type="entry name" value="PROTEIN RHSA-RELATED"/>
    <property type="match status" value="1"/>
</dbReference>
<dbReference type="InterPro" id="IPR045351">
    <property type="entry name" value="DUF6531"/>
</dbReference>
<accession>A0ABQ7FEG6</accession>
<protein>
    <recommendedName>
        <fullName evidence="9">Type IV secretion protein Rhs</fullName>
    </recommendedName>
</protein>
<feature type="coiled-coil region" evidence="2">
    <location>
        <begin position="91"/>
        <end position="121"/>
    </location>
</feature>
<name>A0ABQ7FEG6_9ACTN</name>
<evidence type="ECO:0000259" key="5">
    <source>
        <dbReference type="Pfam" id="PF20148"/>
    </source>
</evidence>
<feature type="domain" description="DUF6531" evidence="5">
    <location>
        <begin position="281"/>
        <end position="352"/>
    </location>
</feature>
<evidence type="ECO:0000256" key="3">
    <source>
        <dbReference type="SAM" id="MobiDB-lite"/>
    </source>
</evidence>
<dbReference type="Pfam" id="PF25023">
    <property type="entry name" value="TEN_YD-shell"/>
    <property type="match status" value="1"/>
</dbReference>
<keyword evidence="1" id="KW-0677">Repeat</keyword>
<dbReference type="PANTHER" id="PTHR32305">
    <property type="match status" value="1"/>
</dbReference>
<feature type="non-terminal residue" evidence="7">
    <location>
        <position position="1"/>
    </location>
</feature>
<keyword evidence="8" id="KW-1185">Reference proteome</keyword>
<dbReference type="Proteomes" id="UP000621266">
    <property type="component" value="Unassembled WGS sequence"/>
</dbReference>
<keyword evidence="4" id="KW-0812">Transmembrane</keyword>
<feature type="region of interest" description="Disordered" evidence="3">
    <location>
        <begin position="26"/>
        <end position="77"/>
    </location>
</feature>
<sequence>YDLAGDALAKYWPELEKAQADSLRALEKGRQARKDLSSANGRLDSANDWVKRAEKKAKEYEDEGKKKDVPPPDEKDVRAATRNATNAGEAKESAQSAVDSANSALAAAKRMAEDARKLREDAASACKRKLEEASDAGIQNRSWWEEGVDWVSDNWDTIVTVCKVVVAVVGIIAMIIGGPILGAIVLVAALVLLADTLHKYANGEASLWDVAFAALECIPGMKGLTTLGGLAKGAKALAAGGLKGMANGIKGLAKSGRDMIAKGAKGAHDRLKNLVRSRGSDPVDMATGTMYLPQTDITLPGTLPLAFTRRAESGYGAGGWFGPSWSSTIDQRLEIDSEGVVFVTEDGLLLAYPHPTGPDTPVLPLTGPRWPLARLEDGGYTVTDPLAGHTRRFTTPGEDRTALLARISDRNGNTITVDYTPECTPTGLRHSGGYHLKLTTEAGRITALALANAAEDGTDVRIKRYDYTDGNLTAVTNSTGRPLRFTYDDRLRVTSWTDTNNRSYAYTYDARDRCIAEGGEAGHITITLDYDGTDPAHPGARITTLTTAEGATTRFVINDAGEVIAEIDPLGHTTRTTYGDNHHITATTDALGHTTAFTNNDHGLPLTITRPDGSTLHCAYNDHGQPLTLNLPDDTTWFRDYDDRGNCTAVTDPTGATTRYTYDARGSLTSVTDALDATTRIRCNTAGLPCEITDPVGSRLTREHDAFGRVTTVTDPLGAETRLWWTVEGHITRARQPDGAEQTWTYDGEGNCTAHTDPVGGTTQYEYTHFDLLTARTTPDGARYEFAHDASLRLTQVTNPQGLTWIYGYDPAGRLAFETDFDGRNLTYTHDPADRLTTRTNTLGETIHYEHDVLGRVTTKNAAGQVTHYTYDPHSRLTSAASPSATLTLDRDPLGRITSETVNGRSITYRYDALGRRTGRTTPTGSTSTWAHDATGRAVSLNTSGRELAFTHDAAGREVARHIGEALALAHTFDSTGRLTTQSVTTQTSTTDNETLRRRAYTYRLDGNLATVTDEHSGTRTFDLDAMGRVTAVNASGWTERYAYDEAGNQTQADWPSLHTAAESTGPRAYTGTVVTRAGTTRYEHDAQGRVTLRQKTRLSRKPDTWHYHWDAEDRVTHVVTPDGTRWRYRYDPLGRRIAKQRLTNTGDIAEQVDFTWDGTTLAEQTTTTPDHPNQITLTWDYNGLQPLAQTERLTNTTDQQEIDRRFFAIVTDLVGTPTELVDETGNITWHSRTTLWGTTTWARTSTAHTPLRFPGQYHDPETGLHYNYFRYYDAEIARYVSQDPLGLIAAPNPVTYVPNPTGWTDALGLSPYSDSISIYRTPKAADARYELDNGPNPANHQPGVDIGGGIMSDGKVYFGESGVAAEYAGPTGLNFAKGMVRYDMDPSFLAEFGEFAKVYDRQGPGGSVRLEFPIPVDKLDRFNELTRNRSWVSIYGGP</sequence>
<dbReference type="NCBIfam" id="TIGR01643">
    <property type="entry name" value="YD_repeat_2x"/>
    <property type="match status" value="15"/>
</dbReference>
<reference evidence="7 8" key="1">
    <citation type="submission" date="2019-10" db="EMBL/GenBank/DDBJ databases">
        <title>Streptomyces tenebrisbrunneis sp.nov., an endogenous actinomycete isolated from of Lycium ruthenicum.</title>
        <authorList>
            <person name="Ma L."/>
        </authorList>
    </citation>
    <scope>NUCLEOTIDE SEQUENCE [LARGE SCALE GENOMIC DNA]</scope>
    <source>
        <strain evidence="7 8">TRM 66187</strain>
    </source>
</reference>
<feature type="transmembrane region" description="Helical" evidence="4">
    <location>
        <begin position="164"/>
        <end position="193"/>
    </location>
</feature>
<feature type="compositionally biased region" description="Basic and acidic residues" evidence="3">
    <location>
        <begin position="49"/>
        <end position="77"/>
    </location>
</feature>
<dbReference type="Gene3D" id="2.180.10.10">
    <property type="entry name" value="RHS repeat-associated core"/>
    <property type="match status" value="2"/>
</dbReference>
<dbReference type="InterPro" id="IPR022385">
    <property type="entry name" value="Rhs_assc_core"/>
</dbReference>
<dbReference type="PRINTS" id="PR00394">
    <property type="entry name" value="RHSPROTEIN"/>
</dbReference>
<comment type="caution">
    <text evidence="7">The sequence shown here is derived from an EMBL/GenBank/DDBJ whole genome shotgun (WGS) entry which is preliminary data.</text>
</comment>
<dbReference type="InterPro" id="IPR050708">
    <property type="entry name" value="T6SS_VgrG/RHS"/>
</dbReference>
<evidence type="ECO:0000313" key="7">
    <source>
        <dbReference type="EMBL" id="KAF4405607.1"/>
    </source>
</evidence>
<dbReference type="EMBL" id="WHPN01000409">
    <property type="protein sequence ID" value="KAF4405607.1"/>
    <property type="molecule type" value="Genomic_DNA"/>
</dbReference>
<feature type="compositionally biased region" description="Basic and acidic residues" evidence="3">
    <location>
        <begin position="26"/>
        <end position="36"/>
    </location>
</feature>
<evidence type="ECO:0000259" key="6">
    <source>
        <dbReference type="Pfam" id="PF25023"/>
    </source>
</evidence>
<evidence type="ECO:0008006" key="9">
    <source>
        <dbReference type="Google" id="ProtNLM"/>
    </source>
</evidence>
<dbReference type="RefSeq" id="WP_156207663.1">
    <property type="nucleotide sequence ID" value="NZ_WHPN01000409.1"/>
</dbReference>
<organism evidence="7 8">
    <name type="scientific">Streptomyces lycii</name>
    <dbReference type="NCBI Taxonomy" id="2654337"/>
    <lineage>
        <taxon>Bacteria</taxon>
        <taxon>Bacillati</taxon>
        <taxon>Actinomycetota</taxon>
        <taxon>Actinomycetes</taxon>
        <taxon>Kitasatosporales</taxon>
        <taxon>Streptomycetaceae</taxon>
        <taxon>Streptomyces</taxon>
    </lineage>
</organism>
<keyword evidence="4" id="KW-1133">Transmembrane helix</keyword>
<evidence type="ECO:0000313" key="8">
    <source>
        <dbReference type="Proteomes" id="UP000621266"/>
    </source>
</evidence>
<dbReference type="Pfam" id="PF20148">
    <property type="entry name" value="DUF6531"/>
    <property type="match status" value="1"/>
</dbReference>
<dbReference type="Pfam" id="PF05593">
    <property type="entry name" value="RHS_repeat"/>
    <property type="match status" value="7"/>
</dbReference>
<dbReference type="NCBIfam" id="TIGR03696">
    <property type="entry name" value="Rhs_assc_core"/>
    <property type="match status" value="1"/>
</dbReference>
<gene>
    <name evidence="7" type="ORF">GCU69_29315</name>
</gene>
<evidence type="ECO:0000256" key="4">
    <source>
        <dbReference type="SAM" id="Phobius"/>
    </source>
</evidence>
<dbReference type="InterPro" id="IPR031325">
    <property type="entry name" value="RHS_repeat"/>
</dbReference>
<proteinExistence type="predicted"/>
<keyword evidence="2" id="KW-0175">Coiled coil</keyword>
<evidence type="ECO:0000256" key="2">
    <source>
        <dbReference type="SAM" id="Coils"/>
    </source>
</evidence>
<dbReference type="InterPro" id="IPR006530">
    <property type="entry name" value="YD"/>
</dbReference>
<evidence type="ECO:0000256" key="1">
    <source>
        <dbReference type="ARBA" id="ARBA00022737"/>
    </source>
</evidence>
<dbReference type="InterPro" id="IPR056823">
    <property type="entry name" value="TEN-like_YD-shell"/>
</dbReference>
<keyword evidence="4" id="KW-0472">Membrane</keyword>
<feature type="domain" description="Teneurin-like YD-shell" evidence="6">
    <location>
        <begin position="1075"/>
        <end position="1284"/>
    </location>
</feature>